<dbReference type="Proteomes" id="UP000028511">
    <property type="component" value="Unassembled WGS sequence"/>
</dbReference>
<dbReference type="HOGENOM" id="CLU_2398900_0_0_6"/>
<gene>
    <name evidence="1" type="ORF">XBP1_690001</name>
</gene>
<sequence length="93" mass="10611">MNIYKLSHHYSLLHSFYGIKTDMNFHNLNLICAYLQLIRNELPELKGVEDVLGEDNGSALLATVCGMDIIREKQGAGSFSHLHTVWLTYLRFA</sequence>
<name>A0A077NL39_XENBV</name>
<organism evidence="1 2">
    <name type="scientific">Xenorhabdus bovienii str. puntauvense</name>
    <dbReference type="NCBI Taxonomy" id="1398201"/>
    <lineage>
        <taxon>Bacteria</taxon>
        <taxon>Pseudomonadati</taxon>
        <taxon>Pseudomonadota</taxon>
        <taxon>Gammaproteobacteria</taxon>
        <taxon>Enterobacterales</taxon>
        <taxon>Morganellaceae</taxon>
        <taxon>Xenorhabdus</taxon>
    </lineage>
</organism>
<dbReference type="AlphaFoldDB" id="A0A077NL39"/>
<proteinExistence type="predicted"/>
<dbReference type="EMBL" id="CBSW010000275">
    <property type="protein sequence ID" value="CDG99017.1"/>
    <property type="molecule type" value="Genomic_DNA"/>
</dbReference>
<protein>
    <submittedName>
        <fullName evidence="1">Uncharacterized protein</fullName>
    </submittedName>
</protein>
<evidence type="ECO:0000313" key="1">
    <source>
        <dbReference type="EMBL" id="CDG99017.1"/>
    </source>
</evidence>
<reference evidence="1" key="1">
    <citation type="submission" date="2013-07" db="EMBL/GenBank/DDBJ databases">
        <title>Sub-species coevolution in mutualistic symbiosis.</title>
        <authorList>
            <person name="Murfin K."/>
            <person name="Klassen J."/>
            <person name="Lee M."/>
            <person name="Forst S."/>
            <person name="Stock P."/>
            <person name="Goodrich-Blair H."/>
        </authorList>
    </citation>
    <scope>NUCLEOTIDE SEQUENCE [LARGE SCALE GENOMIC DNA]</scope>
    <source>
        <strain evidence="1">Puntauvense</strain>
    </source>
</reference>
<accession>A0A077NL39</accession>
<evidence type="ECO:0000313" key="2">
    <source>
        <dbReference type="Proteomes" id="UP000028511"/>
    </source>
</evidence>
<comment type="caution">
    <text evidence="1">The sequence shown here is derived from an EMBL/GenBank/DDBJ whole genome shotgun (WGS) entry which is preliminary data.</text>
</comment>